<comment type="caution">
    <text evidence="1">The sequence shown here is derived from an EMBL/GenBank/DDBJ whole genome shotgun (WGS) entry which is preliminary data.</text>
</comment>
<sequence>MEEFLSCSNDADNIVTPESLAWKILMDDDVEDYAGVMLPFVTSDQDQTGQNAQNTNMRYDSLADQFQILITVYMEMVFGMLKINHVSSNLNSDGDVNEGVDLEKTFKPDLSQFTVEHMLEMFREKFKKIRVFLSVREIFDAKEDNPRDFGSSKDYYCRVILKDTPDGKTHFWANRHTLDPEKRYTFVIRQDEKKTQKKLDDFYAVVALPNFKARISFSPINIIVKNQHAGF</sequence>
<organism evidence="1 2">
    <name type="scientific">Yasminevirus sp. GU-2018</name>
    <dbReference type="NCBI Taxonomy" id="2420051"/>
    <lineage>
        <taxon>Viruses</taxon>
        <taxon>Varidnaviria</taxon>
        <taxon>Bamfordvirae</taxon>
        <taxon>Nucleocytoviricota</taxon>
        <taxon>Megaviricetes</taxon>
        <taxon>Imitervirales</taxon>
        <taxon>Mimiviridae</taxon>
        <taxon>Klosneuvirinae</taxon>
        <taxon>Yasminevirus</taxon>
        <taxon>Yasminevirus saudimassiliense</taxon>
    </lineage>
</organism>
<protein>
    <submittedName>
        <fullName evidence="1">Uncharacterized protein</fullName>
    </submittedName>
</protein>
<keyword evidence="2" id="KW-1185">Reference proteome</keyword>
<dbReference type="Proteomes" id="UP000594342">
    <property type="component" value="Unassembled WGS sequence"/>
</dbReference>
<reference evidence="1 2" key="1">
    <citation type="submission" date="2018-10" db="EMBL/GenBank/DDBJ databases">
        <authorList>
            <consortium name="IHU Genomes"/>
        </authorList>
    </citation>
    <scope>NUCLEOTIDE SEQUENCE [LARGE SCALE GENOMIC DNA]</scope>
    <source>
        <strain evidence="1 2">A1</strain>
    </source>
</reference>
<accession>A0A5K0U8B6</accession>
<dbReference type="EMBL" id="UPSH01000001">
    <property type="protein sequence ID" value="VBB18278.1"/>
    <property type="molecule type" value="Genomic_DNA"/>
</dbReference>
<evidence type="ECO:0000313" key="1">
    <source>
        <dbReference type="EMBL" id="VBB18278.1"/>
    </source>
</evidence>
<gene>
    <name evidence="1" type="ORF">YASMINEVIRUS_741</name>
</gene>
<evidence type="ECO:0000313" key="2">
    <source>
        <dbReference type="Proteomes" id="UP000594342"/>
    </source>
</evidence>
<name>A0A5K0U8B6_9VIRU</name>
<proteinExistence type="predicted"/>